<feature type="transmembrane region" description="Helical" evidence="1">
    <location>
        <begin position="191"/>
        <end position="212"/>
    </location>
</feature>
<feature type="transmembrane region" description="Helical" evidence="1">
    <location>
        <begin position="12"/>
        <end position="35"/>
    </location>
</feature>
<proteinExistence type="predicted"/>
<dbReference type="OrthoDB" id="64737at2"/>
<reference evidence="2 3" key="1">
    <citation type="submission" date="2019-02" db="EMBL/GenBank/DDBJ databases">
        <title>Genomic Encyclopedia of Type Strains, Phase IV (KMG-IV): sequencing the most valuable type-strain genomes for metagenomic binning, comparative biology and taxonomic classification.</title>
        <authorList>
            <person name="Goeker M."/>
        </authorList>
    </citation>
    <scope>NUCLEOTIDE SEQUENCE [LARGE SCALE GENOMIC DNA]</scope>
    <source>
        <strain evidence="2 3">DSM 43045</strain>
    </source>
</reference>
<feature type="transmembrane region" description="Helical" evidence="1">
    <location>
        <begin position="80"/>
        <end position="99"/>
    </location>
</feature>
<dbReference type="Pfam" id="PF07077">
    <property type="entry name" value="DUF1345"/>
    <property type="match status" value="1"/>
</dbReference>
<organism evidence="2 3">
    <name type="scientific">Agromyces ramosus</name>
    <dbReference type="NCBI Taxonomy" id="33879"/>
    <lineage>
        <taxon>Bacteria</taxon>
        <taxon>Bacillati</taxon>
        <taxon>Actinomycetota</taxon>
        <taxon>Actinomycetes</taxon>
        <taxon>Micrococcales</taxon>
        <taxon>Microbacteriaceae</taxon>
        <taxon>Agromyces</taxon>
    </lineage>
</organism>
<accession>A0A4Q7ML01</accession>
<dbReference type="InterPro" id="IPR009781">
    <property type="entry name" value="DUF1345"/>
</dbReference>
<keyword evidence="1" id="KW-1133">Transmembrane helix</keyword>
<dbReference type="EMBL" id="SGWY01000001">
    <property type="protein sequence ID" value="RZS68607.1"/>
    <property type="molecule type" value="Genomic_DNA"/>
</dbReference>
<gene>
    <name evidence="2" type="ORF">EV187_1038</name>
</gene>
<dbReference type="AlphaFoldDB" id="A0A4Q7ML01"/>
<keyword evidence="1" id="KW-0472">Membrane</keyword>
<keyword evidence="1" id="KW-0812">Transmembrane</keyword>
<name>A0A4Q7ML01_9MICO</name>
<sequence>MKQRERRQARTRYVVMGVVGAVVAGIVVAVGQYGIAAAAGWSAACIVYLVWIWATIGRMDAPTTKAHAYREDPTRTMSDVLLVLASLASLVVTVFVLVLTSGEAGAESDVLGAVAILSVVLSWFLIHTLYTLRYAVLYYSGRPGGVDFNQVEPPAYGDFAYLAFTIGMTFQVSDTNISASVIRQAAIRHALLAYLFGAVILATLVNLVAGFAF</sequence>
<feature type="transmembrane region" description="Helical" evidence="1">
    <location>
        <begin position="111"/>
        <end position="132"/>
    </location>
</feature>
<evidence type="ECO:0000256" key="1">
    <source>
        <dbReference type="SAM" id="Phobius"/>
    </source>
</evidence>
<keyword evidence="3" id="KW-1185">Reference proteome</keyword>
<evidence type="ECO:0000313" key="2">
    <source>
        <dbReference type="EMBL" id="RZS68607.1"/>
    </source>
</evidence>
<feature type="transmembrane region" description="Helical" evidence="1">
    <location>
        <begin position="41"/>
        <end position="59"/>
    </location>
</feature>
<dbReference type="Proteomes" id="UP000293289">
    <property type="component" value="Unassembled WGS sequence"/>
</dbReference>
<protein>
    <submittedName>
        <fullName evidence="2">Putative membrane protein</fullName>
    </submittedName>
</protein>
<dbReference type="RefSeq" id="WP_130351899.1">
    <property type="nucleotide sequence ID" value="NZ_SGWY01000001.1"/>
</dbReference>
<comment type="caution">
    <text evidence="2">The sequence shown here is derived from an EMBL/GenBank/DDBJ whole genome shotgun (WGS) entry which is preliminary data.</text>
</comment>
<evidence type="ECO:0000313" key="3">
    <source>
        <dbReference type="Proteomes" id="UP000293289"/>
    </source>
</evidence>